<keyword evidence="7" id="KW-1133">Transmembrane helix</keyword>
<evidence type="ECO:0000256" key="3">
    <source>
        <dbReference type="ARBA" id="ARBA00022512"/>
    </source>
</evidence>
<proteinExistence type="inferred from homology"/>
<keyword evidence="9" id="KW-1185">Reference proteome</keyword>
<dbReference type="Proteomes" id="UP000257109">
    <property type="component" value="Unassembled WGS sequence"/>
</dbReference>
<keyword evidence="4 6" id="KW-0378">Hydrolase</keyword>
<accession>A0A371HXL0</accession>
<dbReference type="Gene3D" id="2.160.20.10">
    <property type="entry name" value="Single-stranded right-handed beta-helix, Pectin lyase-like"/>
    <property type="match status" value="1"/>
</dbReference>
<organism evidence="8 9">
    <name type="scientific">Mucuna pruriens</name>
    <name type="common">Velvet bean</name>
    <name type="synonym">Dolichos pruriens</name>
    <dbReference type="NCBI Taxonomy" id="157652"/>
    <lineage>
        <taxon>Eukaryota</taxon>
        <taxon>Viridiplantae</taxon>
        <taxon>Streptophyta</taxon>
        <taxon>Embryophyta</taxon>
        <taxon>Tracheophyta</taxon>
        <taxon>Spermatophyta</taxon>
        <taxon>Magnoliopsida</taxon>
        <taxon>eudicotyledons</taxon>
        <taxon>Gunneridae</taxon>
        <taxon>Pentapetalae</taxon>
        <taxon>rosids</taxon>
        <taxon>fabids</taxon>
        <taxon>Fabales</taxon>
        <taxon>Fabaceae</taxon>
        <taxon>Papilionoideae</taxon>
        <taxon>50 kb inversion clade</taxon>
        <taxon>NPAAA clade</taxon>
        <taxon>indigoferoid/millettioid clade</taxon>
        <taxon>Phaseoleae</taxon>
        <taxon>Mucuna</taxon>
    </lineage>
</organism>
<evidence type="ECO:0000313" key="8">
    <source>
        <dbReference type="EMBL" id="RDY07424.1"/>
    </source>
</evidence>
<name>A0A371HXL0_MUCPR</name>
<dbReference type="InterPro" id="IPR012334">
    <property type="entry name" value="Pectin_lyas_fold"/>
</dbReference>
<dbReference type="PANTHER" id="PTHR31339:SF71">
    <property type="entry name" value="PECTIN LYASE-LIKE SUPERFAMILY PROTEIN"/>
    <property type="match status" value="1"/>
</dbReference>
<dbReference type="OrthoDB" id="187139at2759"/>
<dbReference type="InterPro" id="IPR051801">
    <property type="entry name" value="GH28_Enzymes"/>
</dbReference>
<dbReference type="InterPro" id="IPR000743">
    <property type="entry name" value="Glyco_hydro_28"/>
</dbReference>
<dbReference type="PANTHER" id="PTHR31339">
    <property type="entry name" value="PECTIN LYASE-RELATED"/>
    <property type="match status" value="1"/>
</dbReference>
<protein>
    <submittedName>
        <fullName evidence="8">Polygalacturonase</fullName>
    </submittedName>
</protein>
<feature type="non-terminal residue" evidence="8">
    <location>
        <position position="1"/>
    </location>
</feature>
<reference evidence="8" key="1">
    <citation type="submission" date="2018-05" db="EMBL/GenBank/DDBJ databases">
        <title>Draft genome of Mucuna pruriens seed.</title>
        <authorList>
            <person name="Nnadi N.E."/>
            <person name="Vos R."/>
            <person name="Hasami M.H."/>
            <person name="Devisetty U.K."/>
            <person name="Aguiy J.C."/>
        </authorList>
    </citation>
    <scope>NUCLEOTIDE SEQUENCE [LARGE SCALE GENOMIC DNA]</scope>
    <source>
        <strain evidence="8">JCA_2017</strain>
    </source>
</reference>
<keyword evidence="5 6" id="KW-0326">Glycosidase</keyword>
<keyword evidence="7" id="KW-0472">Membrane</keyword>
<keyword evidence="3" id="KW-0134">Cell wall</keyword>
<evidence type="ECO:0000313" key="9">
    <source>
        <dbReference type="Proteomes" id="UP000257109"/>
    </source>
</evidence>
<dbReference type="GO" id="GO:0005975">
    <property type="term" value="P:carbohydrate metabolic process"/>
    <property type="evidence" value="ECO:0007669"/>
    <property type="project" value="InterPro"/>
</dbReference>
<dbReference type="GO" id="GO:0004650">
    <property type="term" value="F:polygalacturonase activity"/>
    <property type="evidence" value="ECO:0007669"/>
    <property type="project" value="InterPro"/>
</dbReference>
<feature type="transmembrane region" description="Helical" evidence="7">
    <location>
        <begin position="20"/>
        <end position="40"/>
    </location>
</feature>
<evidence type="ECO:0000256" key="1">
    <source>
        <dbReference type="ARBA" id="ARBA00004191"/>
    </source>
</evidence>
<dbReference type="AlphaFoldDB" id="A0A371HXL0"/>
<dbReference type="STRING" id="157652.A0A371HXL0"/>
<comment type="subcellular location">
    <subcellularLocation>
        <location evidence="1">Secreted</location>
        <location evidence="1">Cell wall</location>
    </subcellularLocation>
</comment>
<comment type="similarity">
    <text evidence="2 6">Belongs to the glycosyl hydrolase 28 family.</text>
</comment>
<keyword evidence="3" id="KW-0964">Secreted</keyword>
<dbReference type="Pfam" id="PF00295">
    <property type="entry name" value="Glyco_hydro_28"/>
    <property type="match status" value="1"/>
</dbReference>
<evidence type="ECO:0000256" key="5">
    <source>
        <dbReference type="ARBA" id="ARBA00023295"/>
    </source>
</evidence>
<evidence type="ECO:0000256" key="2">
    <source>
        <dbReference type="ARBA" id="ARBA00008834"/>
    </source>
</evidence>
<evidence type="ECO:0000256" key="6">
    <source>
        <dbReference type="RuleBase" id="RU361169"/>
    </source>
</evidence>
<feature type="non-terminal residue" evidence="8">
    <location>
        <position position="250"/>
    </location>
</feature>
<sequence>CKHTNSSISHLFPPKKKIQFIAVVLLLFVLLGTLPNLVVVESCEAPVLDCFEYCAVSCRAYSASLEEFGGVGDGITLNSKAFQVAIDHLSQYASSGGFQLYVPPGRWLTRSFNLTSHFTLFLHKDVVILGFQPVIDPLPSYGRGRDTQSGRVSSLIFGTNLTDVIITRDNGTLDGQGDRWWQKFHKGELTYTMSYLIEIMYSDHVQISNLTLVNSPSWNIHHVYNSYVVVVQGITILAPVTSPNTDGINP</sequence>
<dbReference type="EMBL" id="QJKJ01001469">
    <property type="protein sequence ID" value="RDY07424.1"/>
    <property type="molecule type" value="Genomic_DNA"/>
</dbReference>
<evidence type="ECO:0000256" key="7">
    <source>
        <dbReference type="SAM" id="Phobius"/>
    </source>
</evidence>
<gene>
    <name evidence="8" type="ORF">CR513_08467</name>
</gene>
<dbReference type="InterPro" id="IPR011050">
    <property type="entry name" value="Pectin_lyase_fold/virulence"/>
</dbReference>
<dbReference type="SUPFAM" id="SSF51126">
    <property type="entry name" value="Pectin lyase-like"/>
    <property type="match status" value="1"/>
</dbReference>
<comment type="caution">
    <text evidence="8">The sequence shown here is derived from an EMBL/GenBank/DDBJ whole genome shotgun (WGS) entry which is preliminary data.</text>
</comment>
<evidence type="ECO:0000256" key="4">
    <source>
        <dbReference type="ARBA" id="ARBA00022801"/>
    </source>
</evidence>
<keyword evidence="7" id="KW-0812">Transmembrane</keyword>